<evidence type="ECO:0000313" key="3">
    <source>
        <dbReference type="Proteomes" id="UP000198967"/>
    </source>
</evidence>
<dbReference type="STRING" id="366584.SAMN05216377_115169"/>
<dbReference type="Pfam" id="PF12770">
    <property type="entry name" value="CHAT"/>
    <property type="match status" value="1"/>
</dbReference>
<dbReference type="OrthoDB" id="4149784at2"/>
<dbReference type="Proteomes" id="UP000198967">
    <property type="component" value="Unassembled WGS sequence"/>
</dbReference>
<keyword evidence="3" id="KW-1185">Reference proteome</keyword>
<organism evidence="2 3">
    <name type="scientific">Pseudonocardia oroxyli</name>
    <dbReference type="NCBI Taxonomy" id="366584"/>
    <lineage>
        <taxon>Bacteria</taxon>
        <taxon>Bacillati</taxon>
        <taxon>Actinomycetota</taxon>
        <taxon>Actinomycetes</taxon>
        <taxon>Pseudonocardiales</taxon>
        <taxon>Pseudonocardiaceae</taxon>
        <taxon>Pseudonocardia</taxon>
    </lineage>
</organism>
<dbReference type="InterPro" id="IPR024983">
    <property type="entry name" value="CHAT_dom"/>
</dbReference>
<dbReference type="AlphaFoldDB" id="A0A1G7XDQ7"/>
<accession>A0A1G7XDQ7</accession>
<dbReference type="RefSeq" id="WP_093088311.1">
    <property type="nucleotide sequence ID" value="NZ_FNBE01000015.1"/>
</dbReference>
<gene>
    <name evidence="2" type="ORF">SAMN05216377_115169</name>
</gene>
<reference evidence="2 3" key="1">
    <citation type="submission" date="2016-10" db="EMBL/GenBank/DDBJ databases">
        <authorList>
            <person name="de Groot N.N."/>
        </authorList>
    </citation>
    <scope>NUCLEOTIDE SEQUENCE [LARGE SCALE GENOMIC DNA]</scope>
    <source>
        <strain evidence="2 3">CGMCC 4.3143</strain>
    </source>
</reference>
<dbReference type="EMBL" id="FNBE01000015">
    <property type="protein sequence ID" value="SDG82425.1"/>
    <property type="molecule type" value="Genomic_DNA"/>
</dbReference>
<feature type="domain" description="CHAT" evidence="1">
    <location>
        <begin position="808"/>
        <end position="1100"/>
    </location>
</feature>
<name>A0A1G7XDQ7_PSEOR</name>
<evidence type="ECO:0000313" key="2">
    <source>
        <dbReference type="EMBL" id="SDG82425.1"/>
    </source>
</evidence>
<sequence>MGCEQAELNDRITRLERILSSGSGPGTGWAQRAELAAALADRYLRHGGSEDDRERVEQIVAQLTVDEDMPAGQRAMLGHLRNAVRMLSTMPPALRCGGGLNLNPEVLQQAEEWQGKPVAAPAVIDTGSLPPELRWVGEALQASSRMLSEVARDGEVSEATSAALNDVVVPPDSEVGGLLRGLVALVTPQDRRVAALEAAVAELAGGNLLRPVLQQDLARAILAGGDGGQTDTLRRATDLLEQAAAGMEDPRMRAEAEGMLAGALVVSAALEQSADRAAAADELARGLVAAAAAADDPARLGAARFLTALTGLLRGLGEPGRDASAALDDLLESISLLPVGHPLRPVAVGQLGAVLSDRQLIDGLLANADAAQALLRRASEAVVERSGTDAAFFACLVAVARIGRAARVSDTAELAAAATALRDGLDRVPEGHPVRSNLEVALRAAELGVSVGRGDGVPPAVANLRQVLSGRGIAGVSAGAVGTLVGSLDVVAGVVDAEPGAVRQALARMEEEIENSDLFPHQLAARRALLGKSYLVAVGSGVTNAVDRAVEHLTEALGLIGPRRGDVLRTDVLRDLSVALWARGDHLEARRTCRDQLLSAGTLVLLQSGVADALDTARGAAAEATRLVGWCLDDGDAAGAVEALELGRALTLHAATVTSDVPGLLEAAGHLDLSRAWRDEAAARRAGRISASSDSEPDYAAAAADLRHRAVEVLQTTRAGRRLLVAPPPAAIGRALATLGRDALAYLVPGGPDAPGWVLLLDEHGVVTRVRAPLLSLGADDPLTAFLRTDRHGESGPRPWLDALDRLCEWAGAAAVAPLLGALGDRPGSGPDGVCRVILVPCGPLGTVPWHAAVLPTGSGEVRYACQELVLSVAASGRQLREVAGRGLLPPASDPLLVRGPDESLLGVTDEIDTLADTVYPSAAVLGPAATPDQLLDRLPTAGATGPSMIHLGCHAAARSTLEDSRLDLAAPLSLRTVLEHASGRPANAAGPTVVLAACESDLTRLDADESLTPATAFLAAGAASVVGSRWEVTDRPTAVAMVALHHFLVVGGLPAADALRAVQMWMLDPGRVPLPGMPPRIARDARKRLLADVAVWGAFGHHGW</sequence>
<proteinExistence type="predicted"/>
<evidence type="ECO:0000259" key="1">
    <source>
        <dbReference type="Pfam" id="PF12770"/>
    </source>
</evidence>
<protein>
    <submittedName>
        <fullName evidence="2">CHAT domain-containing protein</fullName>
    </submittedName>
</protein>